<evidence type="ECO:0000259" key="3">
    <source>
        <dbReference type="Pfam" id="PF25064"/>
    </source>
</evidence>
<dbReference type="EMBL" id="ML014143">
    <property type="protein sequence ID" value="RKP02466.1"/>
    <property type="molecule type" value="Genomic_DNA"/>
</dbReference>
<dbReference type="PANTHER" id="PTHR14699:SF0">
    <property type="entry name" value="TETRATRICOPEPTIDE REPEAT PROTEIN 21 HOMOLOG"/>
    <property type="match status" value="1"/>
</dbReference>
<reference evidence="5" key="1">
    <citation type="journal article" date="2018" name="Nat. Microbiol.">
        <title>Leveraging single-cell genomics to expand the fungal tree of life.</title>
        <authorList>
            <person name="Ahrendt S.R."/>
            <person name="Quandt C.A."/>
            <person name="Ciobanu D."/>
            <person name="Clum A."/>
            <person name="Salamov A."/>
            <person name="Andreopoulos B."/>
            <person name="Cheng J.F."/>
            <person name="Woyke T."/>
            <person name="Pelin A."/>
            <person name="Henrissat B."/>
            <person name="Reynolds N.K."/>
            <person name="Benny G.L."/>
            <person name="Smith M.E."/>
            <person name="James T.Y."/>
            <person name="Grigoriev I.V."/>
        </authorList>
    </citation>
    <scope>NUCLEOTIDE SEQUENCE [LARGE SCALE GENOMIC DNA]</scope>
    <source>
        <strain evidence="5">ATCC 52028</strain>
    </source>
</reference>
<dbReference type="Pfam" id="PF25063">
    <property type="entry name" value="ARM_TT21_C"/>
    <property type="match status" value="1"/>
</dbReference>
<dbReference type="GO" id="GO:0061512">
    <property type="term" value="P:protein localization to cilium"/>
    <property type="evidence" value="ECO:0007669"/>
    <property type="project" value="TreeGrafter"/>
</dbReference>
<keyword evidence="5" id="KW-1185">Reference proteome</keyword>
<dbReference type="SUPFAM" id="SSF48452">
    <property type="entry name" value="TPR-like"/>
    <property type="match status" value="1"/>
</dbReference>
<dbReference type="InterPro" id="IPR011990">
    <property type="entry name" value="TPR-like_helical_dom_sf"/>
</dbReference>
<protein>
    <submittedName>
        <fullName evidence="4">Uncharacterized protein</fullName>
    </submittedName>
</protein>
<dbReference type="InterPro" id="IPR056834">
    <property type="entry name" value="ARM_TT21_C"/>
</dbReference>
<dbReference type="InterPro" id="IPR040364">
    <property type="entry name" value="TTC21A/TTC21B"/>
</dbReference>
<sequence>MADANFITLATCVFWLETGQYGRLVRTCDDLLARKANDALASVLKGLALVVQAQWTPAQQLLAPLAARKDYALLASHLLFGIAARAPPAAAAAAGAPAVAEAHTAYEIQKGQTPASALIAWILDAIAHRYLDQDDAAARHALDEKVLGHPDAEAAAKLPFALLAQSLLQFWGLTDTAVSGPPSASALLAKLSAADTLQALNEIRAAFPRWLPAGIVKMKHAWRDGPADAVADAVRHVRALDPTDLDAALLGIMAGMMAPTAHAAAGAGAGLGHAEETADDPSALAAGTAAALPVAAQFDQLVQRLLAGERHSPAYVCTMLTQLHEWGYLPESAAAAEPVERWLAALVDADDGTGVGVDASTTGAAALLRAHLALRYDPAAALARYEALYAASLSAEAGKGVARALLALGETVTAQETLLLLQSQADDHDVELALLALLVAVAQRQAADARDAAQRLTDLVASFAIQHLPTAASAWLRQSGVAVAVAENLFSLPPRVAAVWRGIAAGLVRVFPGDPWARLLDAAWWDPSDPIPDVMAFPASDRAGPLLHAWCLAVAAHAMAAGAAGVTGADAVAAADAALRFALADDFALRTHARWGVLRAQVALAQGDTAACDEWLATVAPHAVGSEPLATRLRYLGLSRLLPDVPSADRIDWLRVAAKLALTQGRPDAAQARLQELEDVVRRSLFAHDYDFWAGEVLLTAGPAGAGSGTVAAAVARLEAIPPDNRFYFIGRRMLARYYASHRDRPRALAMLTALYRQDQQQARGRRRRAGAGDSSDDDADSVDADVDAQSDDDWSPRGRTIVQTRPSPLAGAIVDELMRMHLWNEALAIVNQELDHAAPTELARWQQLYGRLLARTHQFHAAAKFYEELEAINVMPETPVERAMLLDALRFWRQMRRGDRAQALLDNPMVMQLMEAGPSRDIELGLLQERVLLDADQGRAHEGLVRGQRWLSLAQRRPAAYRATIHYTLGEFHGWLGRDDEAERAFRASLALHAHGPARRRLVQLLAQRCGTRPSIPIALAELLADGPAALYVDAALATAVDNDALKGELLEGALDNDAQCYEALVAYLELAYVRDTATAASRCEARIVAAANAAGAHALLRGLQAAAASPSLATEAPFQNVSGPVGLLYACGVWQRHAQQLAGALALLHLCRTDVTWGQRAVQLMVDILINPSGILIGATTLGSDRAAAMKRLESIQKHLRLVPTPSSGSSINAGVDTPADTDADPSEGAIHGANQASEDPMLGILSAEGLLQPWIEARPLWVDVAEWQALMLSGVAADIQRVNKACSARLSALMSEKDTGDLAPGLPLESPSRRTGQIAPILLTLAQSCALLHQGAKARNHLKQLVQMPWHPSIRSEYEAALLLLIDLHIQGNQLDAALKLVQTCLKRNASCLPALEYRGLIAEKQGRLADASACYDAVWRALPDAAKSSVLGFRLASSHAKTGHYTDAIDVCHVIARLVGRRTPQVDDLLQRARASLRLGSGGYM</sequence>
<dbReference type="Proteomes" id="UP000274922">
    <property type="component" value="Unassembled WGS sequence"/>
</dbReference>
<feature type="domain" description="Tetratricopeptide repeat protein 21A/21B C-terminal ARM" evidence="2">
    <location>
        <begin position="1320"/>
        <end position="1478"/>
    </location>
</feature>
<proteinExistence type="predicted"/>
<dbReference type="InterPro" id="IPR056835">
    <property type="entry name" value="ARM_TT21_5th"/>
</dbReference>
<feature type="region of interest" description="Disordered" evidence="1">
    <location>
        <begin position="1207"/>
        <end position="1237"/>
    </location>
</feature>
<evidence type="ECO:0000313" key="5">
    <source>
        <dbReference type="Proteomes" id="UP000274922"/>
    </source>
</evidence>
<feature type="compositionally biased region" description="Acidic residues" evidence="1">
    <location>
        <begin position="775"/>
        <end position="794"/>
    </location>
</feature>
<organism evidence="4 5">
    <name type="scientific">Caulochytrium protostelioides</name>
    <dbReference type="NCBI Taxonomy" id="1555241"/>
    <lineage>
        <taxon>Eukaryota</taxon>
        <taxon>Fungi</taxon>
        <taxon>Fungi incertae sedis</taxon>
        <taxon>Chytridiomycota</taxon>
        <taxon>Chytridiomycota incertae sedis</taxon>
        <taxon>Chytridiomycetes</taxon>
        <taxon>Caulochytriales</taxon>
        <taxon>Caulochytriaceae</taxon>
        <taxon>Caulochytrium</taxon>
    </lineage>
</organism>
<evidence type="ECO:0000313" key="4">
    <source>
        <dbReference type="EMBL" id="RKP02466.1"/>
    </source>
</evidence>
<dbReference type="Gene3D" id="1.25.40.10">
    <property type="entry name" value="Tetratricopeptide repeat domain"/>
    <property type="match status" value="2"/>
</dbReference>
<dbReference type="GO" id="GO:0035721">
    <property type="term" value="P:intraciliary retrograde transport"/>
    <property type="evidence" value="ECO:0007669"/>
    <property type="project" value="TreeGrafter"/>
</dbReference>
<evidence type="ECO:0000259" key="2">
    <source>
        <dbReference type="Pfam" id="PF25063"/>
    </source>
</evidence>
<dbReference type="Pfam" id="PF25064">
    <property type="entry name" value="ARM_TT21_5th"/>
    <property type="match status" value="1"/>
</dbReference>
<evidence type="ECO:0000256" key="1">
    <source>
        <dbReference type="SAM" id="MobiDB-lite"/>
    </source>
</evidence>
<dbReference type="GO" id="GO:0030991">
    <property type="term" value="C:intraciliary transport particle A"/>
    <property type="evidence" value="ECO:0007669"/>
    <property type="project" value="TreeGrafter"/>
</dbReference>
<feature type="domain" description="Tetratricopeptide repeat protein 21A/21B fifth ARM repeats" evidence="3">
    <location>
        <begin position="1120"/>
        <end position="1171"/>
    </location>
</feature>
<dbReference type="PANTHER" id="PTHR14699">
    <property type="entry name" value="STI2 PROTEIN-RELATED"/>
    <property type="match status" value="1"/>
</dbReference>
<dbReference type="OrthoDB" id="10259630at2759"/>
<dbReference type="STRING" id="1555241.A0A4P9XAU1"/>
<dbReference type="GO" id="GO:0005929">
    <property type="term" value="C:cilium"/>
    <property type="evidence" value="ECO:0007669"/>
    <property type="project" value="GOC"/>
</dbReference>
<gene>
    <name evidence="4" type="ORF">CXG81DRAFT_17908</name>
</gene>
<name>A0A4P9XAU1_9FUNG</name>
<accession>A0A4P9XAU1</accession>
<feature type="region of interest" description="Disordered" evidence="1">
    <location>
        <begin position="760"/>
        <end position="802"/>
    </location>
</feature>